<keyword evidence="2 5" id="KW-0418">Kinase</keyword>
<dbReference type="InterPro" id="IPR052562">
    <property type="entry name" value="Ketohexokinase-related"/>
</dbReference>
<feature type="signal peptide" evidence="3">
    <location>
        <begin position="1"/>
        <end position="20"/>
    </location>
</feature>
<dbReference type="SUPFAM" id="SSF53613">
    <property type="entry name" value="Ribokinase-like"/>
    <property type="match status" value="1"/>
</dbReference>
<evidence type="ECO:0000313" key="5">
    <source>
        <dbReference type="EMBL" id="RWQ96189.1"/>
    </source>
</evidence>
<evidence type="ECO:0000256" key="3">
    <source>
        <dbReference type="SAM" id="SignalP"/>
    </source>
</evidence>
<proteinExistence type="predicted"/>
<dbReference type="PANTHER" id="PTHR42774:SF3">
    <property type="entry name" value="KETOHEXOKINASE"/>
    <property type="match status" value="1"/>
</dbReference>
<accession>A0A443HWH5</accession>
<keyword evidence="6" id="KW-1185">Reference proteome</keyword>
<keyword evidence="3" id="KW-0732">Signal</keyword>
<name>A0A443HWH5_BYSSP</name>
<protein>
    <submittedName>
        <fullName evidence="5">Ribokinase-like protein</fullName>
    </submittedName>
</protein>
<dbReference type="EMBL" id="RCNU01000004">
    <property type="protein sequence ID" value="RWQ96189.1"/>
    <property type="molecule type" value="Genomic_DNA"/>
</dbReference>
<dbReference type="AlphaFoldDB" id="A0A443HWH5"/>
<dbReference type="InterPro" id="IPR011611">
    <property type="entry name" value="PfkB_dom"/>
</dbReference>
<feature type="domain" description="Carbohydrate kinase PfkB" evidence="4">
    <location>
        <begin position="4"/>
        <end position="322"/>
    </location>
</feature>
<evidence type="ECO:0000256" key="2">
    <source>
        <dbReference type="ARBA" id="ARBA00022777"/>
    </source>
</evidence>
<dbReference type="InterPro" id="IPR002173">
    <property type="entry name" value="Carboh/pur_kinase_PfkB_CS"/>
</dbReference>
<evidence type="ECO:0000259" key="4">
    <source>
        <dbReference type="Pfam" id="PF00294"/>
    </source>
</evidence>
<dbReference type="Gene3D" id="3.40.1190.20">
    <property type="match status" value="1"/>
</dbReference>
<evidence type="ECO:0000313" key="6">
    <source>
        <dbReference type="Proteomes" id="UP000283841"/>
    </source>
</evidence>
<comment type="caution">
    <text evidence="5">The sequence shown here is derived from an EMBL/GenBank/DDBJ whole genome shotgun (WGS) entry which is preliminary data.</text>
</comment>
<gene>
    <name evidence="5" type="ORF">C8Q69DRAFT_464361</name>
</gene>
<dbReference type="PANTHER" id="PTHR42774">
    <property type="entry name" value="PHOSPHOTRANSFERASE SYSTEM TRANSPORT PROTEIN"/>
    <property type="match status" value="1"/>
</dbReference>
<dbReference type="Pfam" id="PF00294">
    <property type="entry name" value="PfkB"/>
    <property type="match status" value="1"/>
</dbReference>
<organism evidence="5 6">
    <name type="scientific">Byssochlamys spectabilis</name>
    <name type="common">Paecilomyces variotii</name>
    <dbReference type="NCBI Taxonomy" id="264951"/>
    <lineage>
        <taxon>Eukaryota</taxon>
        <taxon>Fungi</taxon>
        <taxon>Dikarya</taxon>
        <taxon>Ascomycota</taxon>
        <taxon>Pezizomycotina</taxon>
        <taxon>Eurotiomycetes</taxon>
        <taxon>Eurotiomycetidae</taxon>
        <taxon>Eurotiales</taxon>
        <taxon>Thermoascaceae</taxon>
        <taxon>Paecilomyces</taxon>
    </lineage>
</organism>
<dbReference type="STRING" id="264951.A0A443HWH5"/>
<keyword evidence="1" id="KW-0808">Transferase</keyword>
<dbReference type="PROSITE" id="PS00584">
    <property type="entry name" value="PFKB_KINASES_2"/>
    <property type="match status" value="1"/>
</dbReference>
<dbReference type="GO" id="GO:0016301">
    <property type="term" value="F:kinase activity"/>
    <property type="evidence" value="ECO:0007669"/>
    <property type="project" value="UniProtKB-KW"/>
</dbReference>
<dbReference type="InterPro" id="IPR029056">
    <property type="entry name" value="Ribokinase-like"/>
</dbReference>
<evidence type="ECO:0000256" key="1">
    <source>
        <dbReference type="ARBA" id="ARBA00022679"/>
    </source>
</evidence>
<dbReference type="Proteomes" id="UP000283841">
    <property type="component" value="Unassembled WGS sequence"/>
</dbReference>
<sequence length="336" mass="37010">MCAMTTLVAVGACYVDLILSVDHYPNEDEKLRASRLTRRRGGNCPNTVEVLEQLIHIKEKQQEEKKENDFESLSPVLVTVLPARSSPAVQFVRDSFGARVDLTHCLYREDFHEPASSYIISSQRTSSRTIVNYNELPEMTHDEFNALIDRLDVKHSGGGMWFHFEGRIPDVNLQNIKSLRNSLPAATISVEVEKPGRLGLQELAAEADVVFYAKGWAQNAGYTEPKAFLHAQAPLTPKAKVIFCTWGEHGASALELPSQSYVSCPTYKKEGASVVDTIGAGDTFIAGILYALNFHGSSKSESWTLERSLGFATELAGRKVIQEGFGGLGEQMAGKL</sequence>
<feature type="chain" id="PRO_5019219581" evidence="3">
    <location>
        <begin position="21"/>
        <end position="336"/>
    </location>
</feature>
<reference evidence="5 6" key="1">
    <citation type="journal article" date="2018" name="Front. Microbiol.">
        <title>Genomic and genetic insights into a cosmopolitan fungus, Paecilomyces variotii (Eurotiales).</title>
        <authorList>
            <person name="Urquhart A.S."/>
            <person name="Mondo S.J."/>
            <person name="Makela M.R."/>
            <person name="Hane J.K."/>
            <person name="Wiebenga A."/>
            <person name="He G."/>
            <person name="Mihaltcheva S."/>
            <person name="Pangilinan J."/>
            <person name="Lipzen A."/>
            <person name="Barry K."/>
            <person name="de Vries R.P."/>
            <person name="Grigoriev I.V."/>
            <person name="Idnurm A."/>
        </authorList>
    </citation>
    <scope>NUCLEOTIDE SEQUENCE [LARGE SCALE GENOMIC DNA]</scope>
    <source>
        <strain evidence="5 6">CBS 101075</strain>
    </source>
</reference>
<dbReference type="GeneID" id="39599689"/>
<dbReference type="RefSeq" id="XP_028485834.1">
    <property type="nucleotide sequence ID" value="XM_028630412.1"/>
</dbReference>
<dbReference type="VEuPathDB" id="FungiDB:C8Q69DRAFT_464361"/>